<reference evidence="2" key="1">
    <citation type="journal article" date="2020" name="Stud. Mycol.">
        <title>101 Dothideomycetes genomes: a test case for predicting lifestyles and emergence of pathogens.</title>
        <authorList>
            <person name="Haridas S."/>
            <person name="Albert R."/>
            <person name="Binder M."/>
            <person name="Bloem J."/>
            <person name="Labutti K."/>
            <person name="Salamov A."/>
            <person name="Andreopoulos B."/>
            <person name="Baker S."/>
            <person name="Barry K."/>
            <person name="Bills G."/>
            <person name="Bluhm B."/>
            <person name="Cannon C."/>
            <person name="Castanera R."/>
            <person name="Culley D."/>
            <person name="Daum C."/>
            <person name="Ezra D."/>
            <person name="Gonzalez J."/>
            <person name="Henrissat B."/>
            <person name="Kuo A."/>
            <person name="Liang C."/>
            <person name="Lipzen A."/>
            <person name="Lutzoni F."/>
            <person name="Magnuson J."/>
            <person name="Mondo S."/>
            <person name="Nolan M."/>
            <person name="Ohm R."/>
            <person name="Pangilinan J."/>
            <person name="Park H.-J."/>
            <person name="Ramirez L."/>
            <person name="Alfaro M."/>
            <person name="Sun H."/>
            <person name="Tritt A."/>
            <person name="Yoshinaga Y."/>
            <person name="Zwiers L.-H."/>
            <person name="Turgeon B."/>
            <person name="Goodwin S."/>
            <person name="Spatafora J."/>
            <person name="Crous P."/>
            <person name="Grigoriev I."/>
        </authorList>
    </citation>
    <scope>NUCLEOTIDE SEQUENCE</scope>
    <source>
        <strain evidence="2">CBS 627.86</strain>
    </source>
</reference>
<feature type="compositionally biased region" description="Polar residues" evidence="1">
    <location>
        <begin position="309"/>
        <end position="324"/>
    </location>
</feature>
<feature type="compositionally biased region" description="Basic and acidic residues" evidence="1">
    <location>
        <begin position="299"/>
        <end position="308"/>
    </location>
</feature>
<dbReference type="Proteomes" id="UP000799770">
    <property type="component" value="Unassembled WGS sequence"/>
</dbReference>
<feature type="compositionally biased region" description="Basic and acidic residues" evidence="1">
    <location>
        <begin position="217"/>
        <end position="232"/>
    </location>
</feature>
<evidence type="ECO:0000256" key="1">
    <source>
        <dbReference type="SAM" id="MobiDB-lite"/>
    </source>
</evidence>
<dbReference type="AlphaFoldDB" id="A0A6A5ZH72"/>
<feature type="compositionally biased region" description="Polar residues" evidence="1">
    <location>
        <begin position="204"/>
        <end position="216"/>
    </location>
</feature>
<accession>A0A6A5ZH72</accession>
<proteinExistence type="predicted"/>
<evidence type="ECO:0000313" key="3">
    <source>
        <dbReference type="Proteomes" id="UP000799770"/>
    </source>
</evidence>
<feature type="compositionally biased region" description="Polar residues" evidence="1">
    <location>
        <begin position="277"/>
        <end position="298"/>
    </location>
</feature>
<keyword evidence="3" id="KW-1185">Reference proteome</keyword>
<gene>
    <name evidence="2" type="ORF">BDV96DRAFT_643680</name>
</gene>
<organism evidence="2 3">
    <name type="scientific">Lophiotrema nucula</name>
    <dbReference type="NCBI Taxonomy" id="690887"/>
    <lineage>
        <taxon>Eukaryota</taxon>
        <taxon>Fungi</taxon>
        <taxon>Dikarya</taxon>
        <taxon>Ascomycota</taxon>
        <taxon>Pezizomycotina</taxon>
        <taxon>Dothideomycetes</taxon>
        <taxon>Pleosporomycetidae</taxon>
        <taxon>Pleosporales</taxon>
        <taxon>Lophiotremataceae</taxon>
        <taxon>Lophiotrema</taxon>
    </lineage>
</organism>
<name>A0A6A5ZH72_9PLEO</name>
<dbReference type="EMBL" id="ML977317">
    <property type="protein sequence ID" value="KAF2118434.1"/>
    <property type="molecule type" value="Genomic_DNA"/>
</dbReference>
<protein>
    <submittedName>
        <fullName evidence="2">Uncharacterized protein</fullName>
    </submittedName>
</protein>
<sequence length="353" mass="40193">MAPLNQPLDERLVTLRSSRDAQLLRAEREHKELSIEELQLWSCFFFNEGFTAISQFDELLDKMTCKSRLVHDAIQDIARRREAQRLANAARLNKLEQRILRIEKEIVPRAMEEGTKQLHYDAVDKMCVVLCGARTGNRNDTERAMALSVLYRYQDLFGRLRKPRDFPRTTTADKRRFAYYLRLAEREEVPRFGHLRYKLEVLDNSAQHSPRPSGASTERKDSVTASEGEDKAVVVTKKGPTIRFVLPQKPSQSSPEVDTGKSPKVSSPPRSREKNGKTSTSALTPSTETSLPLSMTTKETPDKNRQATKDSNVPKTATTPTVQGREQKKEGAKRAPGGRFQLKFAHSRQRKEQ</sequence>
<evidence type="ECO:0000313" key="2">
    <source>
        <dbReference type="EMBL" id="KAF2118434.1"/>
    </source>
</evidence>
<feature type="region of interest" description="Disordered" evidence="1">
    <location>
        <begin position="203"/>
        <end position="353"/>
    </location>
</feature>